<proteinExistence type="predicted"/>
<keyword evidence="2" id="KW-0812">Transmembrane</keyword>
<organism evidence="3 4">
    <name type="scientific">Cyclospora cayetanensis</name>
    <dbReference type="NCBI Taxonomy" id="88456"/>
    <lineage>
        <taxon>Eukaryota</taxon>
        <taxon>Sar</taxon>
        <taxon>Alveolata</taxon>
        <taxon>Apicomplexa</taxon>
        <taxon>Conoidasida</taxon>
        <taxon>Coccidia</taxon>
        <taxon>Eucoccidiorida</taxon>
        <taxon>Eimeriorina</taxon>
        <taxon>Eimeriidae</taxon>
        <taxon>Cyclospora</taxon>
    </lineage>
</organism>
<evidence type="ECO:0008006" key="5">
    <source>
        <dbReference type="Google" id="ProtNLM"/>
    </source>
</evidence>
<feature type="region of interest" description="Disordered" evidence="1">
    <location>
        <begin position="55"/>
        <end position="78"/>
    </location>
</feature>
<dbReference type="Proteomes" id="UP000095192">
    <property type="component" value="Unassembled WGS sequence"/>
</dbReference>
<evidence type="ECO:0000256" key="1">
    <source>
        <dbReference type="SAM" id="MobiDB-lite"/>
    </source>
</evidence>
<feature type="compositionally biased region" description="Low complexity" evidence="1">
    <location>
        <begin position="414"/>
        <end position="429"/>
    </location>
</feature>
<keyword evidence="4" id="KW-1185">Reference proteome</keyword>
<name>A0A1D3D7N1_9EIME</name>
<protein>
    <recommendedName>
        <fullName evidence="5">Transmembrane protein</fullName>
    </recommendedName>
</protein>
<dbReference type="VEuPathDB" id="ToxoDB:LOC34619701"/>
<feature type="compositionally biased region" description="Low complexity" evidence="1">
    <location>
        <begin position="381"/>
        <end position="390"/>
    </location>
</feature>
<dbReference type="VEuPathDB" id="ToxoDB:cyc_02933"/>
<keyword evidence="2" id="KW-1133">Transmembrane helix</keyword>
<dbReference type="AlphaFoldDB" id="A0A1D3D7N1"/>
<accession>A0A1D3D7N1</accession>
<gene>
    <name evidence="3" type="ORF">cyc_02933</name>
</gene>
<reference evidence="3 4" key="1">
    <citation type="journal article" date="2016" name="BMC Genomics">
        <title>Comparative genomics reveals Cyclospora cayetanensis possesses coccidia-like metabolism and invasion components but unique surface antigens.</title>
        <authorList>
            <person name="Liu S."/>
            <person name="Wang L."/>
            <person name="Zheng H."/>
            <person name="Xu Z."/>
            <person name="Roellig D.M."/>
            <person name="Li N."/>
            <person name="Frace M.A."/>
            <person name="Tang K."/>
            <person name="Arrowood M.J."/>
            <person name="Moss D.M."/>
            <person name="Zhang L."/>
            <person name="Feng Y."/>
            <person name="Xiao L."/>
        </authorList>
    </citation>
    <scope>NUCLEOTIDE SEQUENCE [LARGE SCALE GENOMIC DNA]</scope>
    <source>
        <strain evidence="3 4">CHN_HEN01</strain>
    </source>
</reference>
<evidence type="ECO:0000313" key="3">
    <source>
        <dbReference type="EMBL" id="OEH79466.1"/>
    </source>
</evidence>
<feature type="compositionally biased region" description="Polar residues" evidence="1">
    <location>
        <begin position="456"/>
        <end position="466"/>
    </location>
</feature>
<feature type="compositionally biased region" description="Low complexity" evidence="1">
    <location>
        <begin position="436"/>
        <end position="447"/>
    </location>
</feature>
<comment type="caution">
    <text evidence="3">The sequence shown here is derived from an EMBL/GenBank/DDBJ whole genome shotgun (WGS) entry which is preliminary data.</text>
</comment>
<sequence length="695" mass="74634">MTPRGCRRFCLVALAGISFPALLLFVLQTALVLCEVKESEASTHALQVLHEPVSKSVPTNDEKAASSEAPTEAGNHPAHPWEATCGSYKSITLQYPQLKARATYDLMLPVDDAPFNGWVCKASEPLFGIDEYPPLFKNLFSILLGDDDSTPEEQKTPRPLHKHKEKHVFFAFNPCRLLPHTCLGSRGRLFKFAAKLEKPYDPEEEINHLLSLFLKLPDKPSEAPGGTPEGPPAKEVLDSTECLQNVLPTNTTLLYAHHGASLQQHPNSNSLGGLWSDPDISDDPTPWEPLDPEDPYQGLQANFRHIHIFCPDSFLHTHVVLKCPRPPALDSTKFTNCEHVDPCHFKMELTTEAACPAVVDYTGKLLVHSAAAPPPAAQAAAPAVAAATAPKHSESKDKQTNASSEKQNRPPSEPQTQSTSEHSSSASSSKENPHVGAAAGAGAFSSSSGGGTSPALYQQTHNSNGDSAKGQEARWPLSLSFVLVLCIRIALCALIFAWIIYAIRDWTQTKMEYSCLPEEGQSDMAGASGTLNSYDSCVKALAEVTRVGGDAAEGSGRALELATKYTGLPAPFSGDVSGGAVASGPPRKVLRGLYSSPGRRFVSVWLPHTLDAAACRAHAISMGVQNFCRSVFHGYSGRRGAAGEFSSSHFTHDGVQWDWTDSIDCQDLSPGVHDAAEATQATGQTPALSGYETIS</sequence>
<feature type="region of interest" description="Disordered" evidence="1">
    <location>
        <begin position="381"/>
        <end position="470"/>
    </location>
</feature>
<feature type="transmembrane region" description="Helical" evidence="2">
    <location>
        <begin position="477"/>
        <end position="501"/>
    </location>
</feature>
<dbReference type="InParanoid" id="A0A1D3D7N1"/>
<keyword evidence="2" id="KW-0472">Membrane</keyword>
<evidence type="ECO:0000256" key="2">
    <source>
        <dbReference type="SAM" id="Phobius"/>
    </source>
</evidence>
<dbReference type="EMBL" id="JROU02000376">
    <property type="protein sequence ID" value="OEH79466.1"/>
    <property type="molecule type" value="Genomic_DNA"/>
</dbReference>
<evidence type="ECO:0000313" key="4">
    <source>
        <dbReference type="Proteomes" id="UP000095192"/>
    </source>
</evidence>